<dbReference type="OrthoDB" id="2607755at2759"/>
<proteinExistence type="predicted"/>
<sequence>MTGSVIDLTYNRWSILASDLESSGKKLKGEAAPTPDEYVLRPSWQRIGLCTAHLIFGAGIAAALLVTQTRFIRTVAILPPSASEGRRVFIQCAHNFRKNGIVFPISQCSLRDGRNETEMILRADGERGHWYIGFEDAVVNGRRVALPQARAEVLAEWENKPVANFVSKPQVKVDSRWKSGPIRRAGGN</sequence>
<keyword evidence="1" id="KW-0472">Membrane</keyword>
<organism evidence="2 3">
    <name type="scientific">Lyophyllum shimeji</name>
    <name type="common">Hon-shimeji</name>
    <name type="synonym">Tricholoma shimeji</name>
    <dbReference type="NCBI Taxonomy" id="47721"/>
    <lineage>
        <taxon>Eukaryota</taxon>
        <taxon>Fungi</taxon>
        <taxon>Dikarya</taxon>
        <taxon>Basidiomycota</taxon>
        <taxon>Agaricomycotina</taxon>
        <taxon>Agaricomycetes</taxon>
        <taxon>Agaricomycetidae</taxon>
        <taxon>Agaricales</taxon>
        <taxon>Tricholomatineae</taxon>
        <taxon>Lyophyllaceae</taxon>
        <taxon>Lyophyllum</taxon>
    </lineage>
</organism>
<evidence type="ECO:0000313" key="2">
    <source>
        <dbReference type="EMBL" id="GLB37345.1"/>
    </source>
</evidence>
<dbReference type="AlphaFoldDB" id="A0A9P3UN13"/>
<feature type="transmembrane region" description="Helical" evidence="1">
    <location>
        <begin position="44"/>
        <end position="66"/>
    </location>
</feature>
<dbReference type="Proteomes" id="UP001063166">
    <property type="component" value="Unassembled WGS sequence"/>
</dbReference>
<keyword evidence="1" id="KW-0812">Transmembrane</keyword>
<evidence type="ECO:0000256" key="1">
    <source>
        <dbReference type="SAM" id="Phobius"/>
    </source>
</evidence>
<keyword evidence="3" id="KW-1185">Reference proteome</keyword>
<evidence type="ECO:0000313" key="3">
    <source>
        <dbReference type="Proteomes" id="UP001063166"/>
    </source>
</evidence>
<protein>
    <submittedName>
        <fullName evidence="2">Uncharacterized protein</fullName>
    </submittedName>
</protein>
<name>A0A9P3UN13_LYOSH</name>
<accession>A0A9P3UN13</accession>
<keyword evidence="1" id="KW-1133">Transmembrane helix</keyword>
<dbReference type="EMBL" id="BRPK01000004">
    <property type="protein sequence ID" value="GLB37345.1"/>
    <property type="molecule type" value="Genomic_DNA"/>
</dbReference>
<comment type="caution">
    <text evidence="2">The sequence shown here is derived from an EMBL/GenBank/DDBJ whole genome shotgun (WGS) entry which is preliminary data.</text>
</comment>
<gene>
    <name evidence="2" type="ORF">LshimejAT787_0403960</name>
</gene>
<reference evidence="2" key="1">
    <citation type="submission" date="2022-07" db="EMBL/GenBank/DDBJ databases">
        <title>The genome of Lyophyllum shimeji provides insight into the initial evolution of ectomycorrhizal fungal genome.</title>
        <authorList>
            <person name="Kobayashi Y."/>
            <person name="Shibata T."/>
            <person name="Hirakawa H."/>
            <person name="Shigenobu S."/>
            <person name="Nishiyama T."/>
            <person name="Yamada A."/>
            <person name="Hasebe M."/>
            <person name="Kawaguchi M."/>
        </authorList>
    </citation>
    <scope>NUCLEOTIDE SEQUENCE</scope>
    <source>
        <strain evidence="2">AT787</strain>
    </source>
</reference>